<evidence type="ECO:0000256" key="10">
    <source>
        <dbReference type="SAM" id="SignalP"/>
    </source>
</evidence>
<evidence type="ECO:0000256" key="7">
    <source>
        <dbReference type="ARBA" id="ARBA00023237"/>
    </source>
</evidence>
<keyword evidence="10" id="KW-0732">Signal</keyword>
<comment type="similarity">
    <text evidence="8 9">Belongs to the TonB-dependent receptor family.</text>
</comment>
<evidence type="ECO:0000256" key="1">
    <source>
        <dbReference type="ARBA" id="ARBA00004571"/>
    </source>
</evidence>
<dbReference type="Pfam" id="PF07715">
    <property type="entry name" value="Plug"/>
    <property type="match status" value="1"/>
</dbReference>
<name>A0ABQ5UZ67_9PROT</name>
<accession>A0ABQ5UZ67</accession>
<evidence type="ECO:0000256" key="6">
    <source>
        <dbReference type="ARBA" id="ARBA00023136"/>
    </source>
</evidence>
<dbReference type="PANTHER" id="PTHR47234:SF2">
    <property type="entry name" value="TONB-DEPENDENT RECEPTOR"/>
    <property type="match status" value="1"/>
</dbReference>
<keyword evidence="2 8" id="KW-0813">Transport</keyword>
<evidence type="ECO:0000259" key="12">
    <source>
        <dbReference type="Pfam" id="PF07715"/>
    </source>
</evidence>
<dbReference type="Gene3D" id="2.40.170.20">
    <property type="entry name" value="TonB-dependent receptor, beta-barrel domain"/>
    <property type="match status" value="1"/>
</dbReference>
<evidence type="ECO:0000256" key="8">
    <source>
        <dbReference type="PROSITE-ProRule" id="PRU01360"/>
    </source>
</evidence>
<proteinExistence type="inferred from homology"/>
<dbReference type="InterPro" id="IPR012910">
    <property type="entry name" value="Plug_dom"/>
</dbReference>
<keyword evidence="14" id="KW-1185">Reference proteome</keyword>
<evidence type="ECO:0000259" key="11">
    <source>
        <dbReference type="Pfam" id="PF00593"/>
    </source>
</evidence>
<dbReference type="InterPro" id="IPR036942">
    <property type="entry name" value="Beta-barrel_TonB_sf"/>
</dbReference>
<keyword evidence="6 8" id="KW-0472">Membrane</keyword>
<feature type="domain" description="TonB-dependent receptor-like beta-barrel" evidence="11">
    <location>
        <begin position="400"/>
        <end position="949"/>
    </location>
</feature>
<dbReference type="Pfam" id="PF00593">
    <property type="entry name" value="TonB_dep_Rec_b-barrel"/>
    <property type="match status" value="1"/>
</dbReference>
<evidence type="ECO:0000256" key="9">
    <source>
        <dbReference type="RuleBase" id="RU003357"/>
    </source>
</evidence>
<protein>
    <submittedName>
        <fullName evidence="13">TonB-dependent receptor</fullName>
    </submittedName>
</protein>
<reference evidence="13" key="2">
    <citation type="submission" date="2023-01" db="EMBL/GenBank/DDBJ databases">
        <title>Draft genome sequence of Algimonas porphyrae strain NBRC 108216.</title>
        <authorList>
            <person name="Sun Q."/>
            <person name="Mori K."/>
        </authorList>
    </citation>
    <scope>NUCLEOTIDE SEQUENCE</scope>
    <source>
        <strain evidence="13">NBRC 108216</strain>
    </source>
</reference>
<feature type="signal peptide" evidence="10">
    <location>
        <begin position="1"/>
        <end position="20"/>
    </location>
</feature>
<evidence type="ECO:0000256" key="5">
    <source>
        <dbReference type="ARBA" id="ARBA00023077"/>
    </source>
</evidence>
<dbReference type="Proteomes" id="UP001161390">
    <property type="component" value="Unassembled WGS sequence"/>
</dbReference>
<comment type="caution">
    <text evidence="13">The sequence shown here is derived from an EMBL/GenBank/DDBJ whole genome shotgun (WGS) entry which is preliminary data.</text>
</comment>
<evidence type="ECO:0000313" key="14">
    <source>
        <dbReference type="Proteomes" id="UP001161390"/>
    </source>
</evidence>
<keyword evidence="3 8" id="KW-1134">Transmembrane beta strand</keyword>
<evidence type="ECO:0000256" key="3">
    <source>
        <dbReference type="ARBA" id="ARBA00022452"/>
    </source>
</evidence>
<dbReference type="InterPro" id="IPR000531">
    <property type="entry name" value="Beta-barrel_TonB"/>
</dbReference>
<keyword evidence="7 8" id="KW-0998">Cell outer membrane</keyword>
<evidence type="ECO:0000256" key="2">
    <source>
        <dbReference type="ARBA" id="ARBA00022448"/>
    </source>
</evidence>
<dbReference type="InterPro" id="IPR037066">
    <property type="entry name" value="Plug_dom_sf"/>
</dbReference>
<dbReference type="PROSITE" id="PS52016">
    <property type="entry name" value="TONB_DEPENDENT_REC_3"/>
    <property type="match status" value="1"/>
</dbReference>
<dbReference type="SUPFAM" id="SSF56935">
    <property type="entry name" value="Porins"/>
    <property type="match status" value="1"/>
</dbReference>
<keyword evidence="5 9" id="KW-0798">TonB box</keyword>
<dbReference type="InterPro" id="IPR039426">
    <property type="entry name" value="TonB-dep_rcpt-like"/>
</dbReference>
<dbReference type="EMBL" id="BSNJ01000001">
    <property type="protein sequence ID" value="GLQ19282.1"/>
    <property type="molecule type" value="Genomic_DNA"/>
</dbReference>
<reference evidence="13" key="1">
    <citation type="journal article" date="2014" name="Int. J. Syst. Evol. Microbiol.">
        <title>Complete genome of a new Firmicutes species belonging to the dominant human colonic microbiota ('Ruminococcus bicirculans') reveals two chromosomes and a selective capacity to utilize plant glucans.</title>
        <authorList>
            <consortium name="NISC Comparative Sequencing Program"/>
            <person name="Wegmann U."/>
            <person name="Louis P."/>
            <person name="Goesmann A."/>
            <person name="Henrissat B."/>
            <person name="Duncan S.H."/>
            <person name="Flint H.J."/>
        </authorList>
    </citation>
    <scope>NUCLEOTIDE SEQUENCE</scope>
    <source>
        <strain evidence="13">NBRC 108216</strain>
    </source>
</reference>
<evidence type="ECO:0000256" key="4">
    <source>
        <dbReference type="ARBA" id="ARBA00022692"/>
    </source>
</evidence>
<gene>
    <name evidence="13" type="primary">btuB</name>
    <name evidence="13" type="ORF">GCM10007854_02370</name>
</gene>
<keyword evidence="13" id="KW-0675">Receptor</keyword>
<comment type="subcellular location">
    <subcellularLocation>
        <location evidence="1 8">Cell outer membrane</location>
        <topology evidence="1 8">Multi-pass membrane protein</topology>
    </subcellularLocation>
</comment>
<evidence type="ECO:0000313" key="13">
    <source>
        <dbReference type="EMBL" id="GLQ19282.1"/>
    </source>
</evidence>
<keyword evidence="4 8" id="KW-0812">Transmembrane</keyword>
<sequence>MLSTIMGGVMASAGMTAAMAQDATADEDEVIVTGSRLNVNPNLTAANPVLTVDDSEISFRGTVNIEDLTNNLPQVFAGQAAEVSNGSSGTSTLNLRGLGAVRTLTLIDGRRLPYGSSQTTAVNLDLIPTNLVERVEILTGGASAVYGSDAIGGVANFILKRDFEGVELDAQYSFEQNSNGIDLYDDVLRAGGQPVPDSVTDGEQINLAATIGVNSADGRGNVTIHGSYQNREEIVQANRSFSACTLGASTGASSANGFGCVGSGNFRLFAGPGGLAFQQEDGTIIPYVGGPAQTFNFGASNFFQRPAERVTIFGKGHYEIFDGHELFADISYVNNFSDAQIAPSASFGFGAYQINCDNPLINGTPGLNLATDVYGCTAADIAAGNDVGGITASHRNVEGGSRNSRLENEALRMSFGLRGTLADSWDYELFTQFSRTNDESISTNDFVIANLQDAFFAVDDGNGNVVCRSGNPGCVPYNVFTRPGGQTGVTQAALDYIQGIGIVSGETEQLVFGGNAQTNLSDYGIASPWAPDTGVGLLVGAEWREDTLNATPDQISQIPGGGFTGVGGATLPVQGSVQVFELFGELEVPIVTGMAGIHELVFNGQYRYSDYDTDGNGVQNSFSTDAYGLQLRYAPVEELTFRGQFQRAVRAPGVIELFTGQNTNLPNLNQLPNGLFDPCAGPTPAASAAACANTGVTAAQYGSVPDVIAGQTQSLTGGNPLLNPEVSDTYTLGLVFTPTFVDGLNITVDYFDITVEDFINAGIPSQTVLDNCLATGDATFCSLITRDALGSLNSGQAGVGFQSTNINIAELSTSGFDVQVGYQFDLAGMGAENAGDFALQYAGTFTEEFNFVPFPGDAGTDCAGFFGNACDVANTPVVPSYRHRAIFTWNTPVDGLQVNTTWRHYSGVDNIGANPAPVDTDLPAQDYVDLAASYEFMEGITGRVGVNNLFLEQPPVSISAGPPLGNGNTFPTIYDTGRFIFFGLNTKF</sequence>
<feature type="chain" id="PRO_5047046368" evidence="10">
    <location>
        <begin position="21"/>
        <end position="988"/>
    </location>
</feature>
<feature type="domain" description="TonB-dependent receptor plug" evidence="12">
    <location>
        <begin position="45"/>
        <end position="154"/>
    </location>
</feature>
<dbReference type="PANTHER" id="PTHR47234">
    <property type="match status" value="1"/>
</dbReference>
<dbReference type="Gene3D" id="2.170.130.10">
    <property type="entry name" value="TonB-dependent receptor, plug domain"/>
    <property type="match status" value="1"/>
</dbReference>
<organism evidence="13 14">
    <name type="scientific">Algimonas porphyrae</name>
    <dbReference type="NCBI Taxonomy" id="1128113"/>
    <lineage>
        <taxon>Bacteria</taxon>
        <taxon>Pseudomonadati</taxon>
        <taxon>Pseudomonadota</taxon>
        <taxon>Alphaproteobacteria</taxon>
        <taxon>Maricaulales</taxon>
        <taxon>Robiginitomaculaceae</taxon>
        <taxon>Algimonas</taxon>
    </lineage>
</organism>